<evidence type="ECO:0000259" key="1">
    <source>
        <dbReference type="Pfam" id="PF01909"/>
    </source>
</evidence>
<evidence type="ECO:0000313" key="2">
    <source>
        <dbReference type="EMBL" id="SHM18575.1"/>
    </source>
</evidence>
<dbReference type="SUPFAM" id="SSF81301">
    <property type="entry name" value="Nucleotidyltransferase"/>
    <property type="match status" value="1"/>
</dbReference>
<dbReference type="InterPro" id="IPR002934">
    <property type="entry name" value="Polymerase_NTP_transf_dom"/>
</dbReference>
<dbReference type="AlphaFoldDB" id="A0A1M7GQW4"/>
<organism evidence="2 3">
    <name type="scientific">Anaerosporobacter mobilis DSM 15930</name>
    <dbReference type="NCBI Taxonomy" id="1120996"/>
    <lineage>
        <taxon>Bacteria</taxon>
        <taxon>Bacillati</taxon>
        <taxon>Bacillota</taxon>
        <taxon>Clostridia</taxon>
        <taxon>Lachnospirales</taxon>
        <taxon>Lachnospiraceae</taxon>
        <taxon>Anaerosporobacter</taxon>
    </lineage>
</organism>
<evidence type="ECO:0000313" key="3">
    <source>
        <dbReference type="Proteomes" id="UP000184038"/>
    </source>
</evidence>
<feature type="domain" description="Polymerase nucleotidyl transferase" evidence="1">
    <location>
        <begin position="6"/>
        <end position="58"/>
    </location>
</feature>
<accession>A0A1M7GQW4</accession>
<name>A0A1M7GQW4_9FIRM</name>
<dbReference type="RefSeq" id="WP_073284117.1">
    <property type="nucleotide sequence ID" value="NZ_FRCP01000007.1"/>
</dbReference>
<keyword evidence="2" id="KW-0808">Transferase</keyword>
<dbReference type="Proteomes" id="UP000184038">
    <property type="component" value="Unassembled WGS sequence"/>
</dbReference>
<dbReference type="Gene3D" id="3.30.460.10">
    <property type="entry name" value="Beta Polymerase, domain 2"/>
    <property type="match status" value="1"/>
</dbReference>
<reference evidence="2 3" key="1">
    <citation type="submission" date="2016-11" db="EMBL/GenBank/DDBJ databases">
        <authorList>
            <person name="Jaros S."/>
            <person name="Januszkiewicz K."/>
            <person name="Wedrychowicz H."/>
        </authorList>
    </citation>
    <scope>NUCLEOTIDE SEQUENCE [LARGE SCALE GENOMIC DNA]</scope>
    <source>
        <strain evidence="2 3">DSM 15930</strain>
    </source>
</reference>
<keyword evidence="3" id="KW-1185">Reference proteome</keyword>
<gene>
    <name evidence="2" type="ORF">SAMN02746066_01058</name>
</gene>
<dbReference type="InterPro" id="IPR043519">
    <property type="entry name" value="NT_sf"/>
</dbReference>
<dbReference type="CDD" id="cd05403">
    <property type="entry name" value="NT_KNTase_like"/>
    <property type="match status" value="1"/>
</dbReference>
<sequence length="140" mass="16075">MRNIIKMITEWGKKDPQVEAIVLVGSFARKTNQPNSDIDVCIITDYKEELLNKISFIDTFGHVKNYVLEYWGACTSIRVWFEEGEEVEFGLVKPSWYSMPLDAGTRKVLEDGYQILVDKQGVLTSEEFSVRPLDGQYIDS</sequence>
<dbReference type="EMBL" id="FRCP01000007">
    <property type="protein sequence ID" value="SHM18575.1"/>
    <property type="molecule type" value="Genomic_DNA"/>
</dbReference>
<dbReference type="GO" id="GO:0016779">
    <property type="term" value="F:nucleotidyltransferase activity"/>
    <property type="evidence" value="ECO:0007669"/>
    <property type="project" value="InterPro"/>
</dbReference>
<dbReference type="Pfam" id="PF01909">
    <property type="entry name" value="NTP_transf_2"/>
    <property type="match status" value="1"/>
</dbReference>
<dbReference type="OrthoDB" id="9776406at2"/>
<proteinExistence type="predicted"/>
<dbReference type="STRING" id="1120996.SAMN02746066_01058"/>
<protein>
    <submittedName>
        <fullName evidence="2">Nucleotidyltransferase domain-containing protein</fullName>
    </submittedName>
</protein>